<organism evidence="2 3">
    <name type="scientific">Triparma verrucosa</name>
    <dbReference type="NCBI Taxonomy" id="1606542"/>
    <lineage>
        <taxon>Eukaryota</taxon>
        <taxon>Sar</taxon>
        <taxon>Stramenopiles</taxon>
        <taxon>Ochrophyta</taxon>
        <taxon>Bolidophyceae</taxon>
        <taxon>Parmales</taxon>
        <taxon>Triparmaceae</taxon>
        <taxon>Triparma</taxon>
    </lineage>
</organism>
<keyword evidence="1" id="KW-0732">Signal</keyword>
<dbReference type="EMBL" id="BRXX01000371">
    <property type="protein sequence ID" value="GMI07874.1"/>
    <property type="molecule type" value="Genomic_DNA"/>
</dbReference>
<keyword evidence="3" id="KW-1185">Reference proteome</keyword>
<dbReference type="Proteomes" id="UP001165160">
    <property type="component" value="Unassembled WGS sequence"/>
</dbReference>
<feature type="chain" id="PRO_5040789911" evidence="1">
    <location>
        <begin position="21"/>
        <end position="122"/>
    </location>
</feature>
<dbReference type="AlphaFoldDB" id="A0A9W7CND5"/>
<gene>
    <name evidence="2" type="ORF">TrVE_jg2759</name>
</gene>
<reference evidence="3" key="1">
    <citation type="journal article" date="2023" name="Commun. Biol.">
        <title>Genome analysis of Parmales, the sister group of diatoms, reveals the evolutionary specialization of diatoms from phago-mixotrophs to photoautotrophs.</title>
        <authorList>
            <person name="Ban H."/>
            <person name="Sato S."/>
            <person name="Yoshikawa S."/>
            <person name="Yamada K."/>
            <person name="Nakamura Y."/>
            <person name="Ichinomiya M."/>
            <person name="Sato N."/>
            <person name="Blanc-Mathieu R."/>
            <person name="Endo H."/>
            <person name="Kuwata A."/>
            <person name="Ogata H."/>
        </authorList>
    </citation>
    <scope>NUCLEOTIDE SEQUENCE [LARGE SCALE GENOMIC DNA]</scope>
    <source>
        <strain evidence="3">NIES 3699</strain>
    </source>
</reference>
<name>A0A9W7CND5_9STRA</name>
<dbReference type="Gene3D" id="3.40.30.10">
    <property type="entry name" value="Glutaredoxin"/>
    <property type="match status" value="1"/>
</dbReference>
<proteinExistence type="predicted"/>
<feature type="signal peptide" evidence="1">
    <location>
        <begin position="1"/>
        <end position="20"/>
    </location>
</feature>
<dbReference type="CDD" id="cd02980">
    <property type="entry name" value="TRX_Fd_family"/>
    <property type="match status" value="1"/>
</dbReference>
<evidence type="ECO:0000313" key="2">
    <source>
        <dbReference type="EMBL" id="GMI07874.1"/>
    </source>
</evidence>
<evidence type="ECO:0000256" key="1">
    <source>
        <dbReference type="SAM" id="SignalP"/>
    </source>
</evidence>
<evidence type="ECO:0000313" key="3">
    <source>
        <dbReference type="Proteomes" id="UP001165160"/>
    </source>
</evidence>
<comment type="caution">
    <text evidence="2">The sequence shown here is derived from an EMBL/GenBank/DDBJ whole genome shotgun (WGS) entry which is preliminary data.</text>
</comment>
<accession>A0A9W7CND5</accession>
<protein>
    <submittedName>
        <fullName evidence="2">Uncharacterized protein</fullName>
    </submittedName>
</protein>
<sequence length="122" mass="13570">MICFLILIFLSIVSISPVESFLHIYFPNPPTRHVGASKFLSTSLSSDSTFAGTFSVCHGKDCKARRSKFLIKKLKEELPGWEIQEGECLGECGMGPNVEAEVDGRLKIFNDVKSRDDLPFAK</sequence>